<dbReference type="GO" id="GO:0016787">
    <property type="term" value="F:hydrolase activity"/>
    <property type="evidence" value="ECO:0007669"/>
    <property type="project" value="InterPro"/>
</dbReference>
<reference evidence="2 3" key="1">
    <citation type="submission" date="2019-02" db="EMBL/GenBank/DDBJ databases">
        <title>Deep-cultivation of Planctomycetes and their phenomic and genomic characterization uncovers novel biology.</title>
        <authorList>
            <person name="Wiegand S."/>
            <person name="Jogler M."/>
            <person name="Boedeker C."/>
            <person name="Pinto D."/>
            <person name="Vollmers J."/>
            <person name="Rivas-Marin E."/>
            <person name="Kohn T."/>
            <person name="Peeters S.H."/>
            <person name="Heuer A."/>
            <person name="Rast P."/>
            <person name="Oberbeckmann S."/>
            <person name="Bunk B."/>
            <person name="Jeske O."/>
            <person name="Meyerdierks A."/>
            <person name="Storesund J.E."/>
            <person name="Kallscheuer N."/>
            <person name="Luecker S."/>
            <person name="Lage O.M."/>
            <person name="Pohl T."/>
            <person name="Merkel B.J."/>
            <person name="Hornburger P."/>
            <person name="Mueller R.-W."/>
            <person name="Bruemmer F."/>
            <person name="Labrenz M."/>
            <person name="Spormann A.M."/>
            <person name="Op den Camp H."/>
            <person name="Overmann J."/>
            <person name="Amann R."/>
            <person name="Jetten M.S.M."/>
            <person name="Mascher T."/>
            <person name="Medema M.H."/>
            <person name="Devos D.P."/>
            <person name="Kaster A.-K."/>
            <person name="Ovreas L."/>
            <person name="Rohde M."/>
            <person name="Galperin M.Y."/>
            <person name="Jogler C."/>
        </authorList>
    </citation>
    <scope>NUCLEOTIDE SEQUENCE [LARGE SCALE GENOMIC DNA]</scope>
    <source>
        <strain evidence="2 3">Pla163</strain>
    </source>
</reference>
<proteinExistence type="predicted"/>
<organism evidence="2 3">
    <name type="scientific">Rohdeia mirabilis</name>
    <dbReference type="NCBI Taxonomy" id="2528008"/>
    <lineage>
        <taxon>Bacteria</taxon>
        <taxon>Pseudomonadati</taxon>
        <taxon>Planctomycetota</taxon>
        <taxon>Planctomycetia</taxon>
        <taxon>Planctomycetia incertae sedis</taxon>
        <taxon>Rohdeia</taxon>
    </lineage>
</organism>
<evidence type="ECO:0000259" key="1">
    <source>
        <dbReference type="Pfam" id="PF00149"/>
    </source>
</evidence>
<dbReference type="OrthoDB" id="9780884at2"/>
<keyword evidence="3" id="KW-1185">Reference proteome</keyword>
<dbReference type="PANTHER" id="PTHR31302">
    <property type="entry name" value="TRANSMEMBRANE PROTEIN WITH METALLOPHOSPHOESTERASE DOMAIN-RELATED"/>
    <property type="match status" value="1"/>
</dbReference>
<dbReference type="SUPFAM" id="SSF56300">
    <property type="entry name" value="Metallo-dependent phosphatases"/>
    <property type="match status" value="1"/>
</dbReference>
<sequence>MTRLDLRTEPVVGTEGTRGMGVLFLSDWHLGWPWTRSLARELVRVARAARPDAIALGGDFVDHRHAVPTLERTVRLLARVAPTCAIAGNHDHAVERGTRRRVVREACIAGGATWLEDGPLRLGDLTLAWSRDLPVAQPRETVVCVAHAPSEVPAGCHFRAAVAGHLHGGQAILFTRAGRHFPGVLLSRWCGDRFETSAGPLIVGRGCGDSLPLRLRCPKEAVLLRFE</sequence>
<protein>
    <submittedName>
        <fullName evidence="2">Phosphodiesterase YaeI</fullName>
    </submittedName>
</protein>
<dbReference type="InterPro" id="IPR029052">
    <property type="entry name" value="Metallo-depent_PP-like"/>
</dbReference>
<evidence type="ECO:0000313" key="3">
    <source>
        <dbReference type="Proteomes" id="UP000319342"/>
    </source>
</evidence>
<feature type="domain" description="Calcineurin-like phosphoesterase" evidence="1">
    <location>
        <begin position="21"/>
        <end position="158"/>
    </location>
</feature>
<accession>A0A518CZG5</accession>
<dbReference type="Pfam" id="PF00149">
    <property type="entry name" value="Metallophos"/>
    <property type="match status" value="1"/>
</dbReference>
<dbReference type="PANTHER" id="PTHR31302:SF0">
    <property type="entry name" value="TRANSMEMBRANE PROTEIN WITH METALLOPHOSPHOESTERASE DOMAIN"/>
    <property type="match status" value="1"/>
</dbReference>
<name>A0A518CZG5_9BACT</name>
<dbReference type="RefSeq" id="WP_145186491.1">
    <property type="nucleotide sequence ID" value="NZ_CP036290.1"/>
</dbReference>
<dbReference type="EMBL" id="CP036290">
    <property type="protein sequence ID" value="QDU84620.1"/>
    <property type="molecule type" value="Genomic_DNA"/>
</dbReference>
<dbReference type="InterPro" id="IPR004843">
    <property type="entry name" value="Calcineurin-like_PHP"/>
</dbReference>
<dbReference type="AlphaFoldDB" id="A0A518CZG5"/>
<dbReference type="Gene3D" id="3.60.21.10">
    <property type="match status" value="1"/>
</dbReference>
<evidence type="ECO:0000313" key="2">
    <source>
        <dbReference type="EMBL" id="QDU84620.1"/>
    </source>
</evidence>
<dbReference type="Proteomes" id="UP000319342">
    <property type="component" value="Chromosome"/>
</dbReference>
<gene>
    <name evidence="2" type="ORF">Pla163_17310</name>
</gene>
<dbReference type="InterPro" id="IPR051158">
    <property type="entry name" value="Metallophosphoesterase_sf"/>
</dbReference>